<dbReference type="EMBL" id="QOCS01000013">
    <property type="protein sequence ID" value="RHW46308.1"/>
    <property type="molecule type" value="Genomic_DNA"/>
</dbReference>
<dbReference type="RefSeq" id="WP_118910788.1">
    <property type="nucleotide sequence ID" value="NZ_QOCS01000013.1"/>
</dbReference>
<evidence type="ECO:0000313" key="4">
    <source>
        <dbReference type="Proteomes" id="UP000284822"/>
    </source>
</evidence>
<dbReference type="GO" id="GO:0016740">
    <property type="term" value="F:transferase activity"/>
    <property type="evidence" value="ECO:0007669"/>
    <property type="project" value="UniProtKB-KW"/>
</dbReference>
<evidence type="ECO:0000259" key="2">
    <source>
        <dbReference type="PROSITE" id="PS51096"/>
    </source>
</evidence>
<dbReference type="Gene3D" id="3.40.50.510">
    <property type="entry name" value="Phosphotransferase system, mannose-type IIA component"/>
    <property type="match status" value="1"/>
</dbReference>
<comment type="caution">
    <text evidence="3">The sequence shown here is derived from an EMBL/GenBank/DDBJ whole genome shotgun (WGS) entry which is preliminary data.</text>
</comment>
<accession>A0A417Z6R6</accession>
<feature type="domain" description="PTS EIIA type-4" evidence="2">
    <location>
        <begin position="4"/>
        <end position="72"/>
    </location>
</feature>
<dbReference type="Pfam" id="PF03610">
    <property type="entry name" value="EIIA-man"/>
    <property type="match status" value="1"/>
</dbReference>
<organism evidence="3 4">
    <name type="scientific">Bombilactobacillus bombi</name>
    <dbReference type="NCBI Taxonomy" id="1303590"/>
    <lineage>
        <taxon>Bacteria</taxon>
        <taxon>Bacillati</taxon>
        <taxon>Bacillota</taxon>
        <taxon>Bacilli</taxon>
        <taxon>Lactobacillales</taxon>
        <taxon>Lactobacillaceae</taxon>
        <taxon>Bombilactobacillus</taxon>
    </lineage>
</organism>
<dbReference type="InterPro" id="IPR036662">
    <property type="entry name" value="PTS_EIIA_man-typ_sf"/>
</dbReference>
<evidence type="ECO:0000313" key="3">
    <source>
        <dbReference type="EMBL" id="RHW46308.1"/>
    </source>
</evidence>
<proteinExistence type="predicted"/>
<keyword evidence="1" id="KW-0808">Transferase</keyword>
<gene>
    <name evidence="3" type="ORF">DS832_05990</name>
</gene>
<protein>
    <recommendedName>
        <fullName evidence="2">PTS EIIA type-4 domain-containing protein</fullName>
    </recommendedName>
</protein>
<dbReference type="AlphaFoldDB" id="A0A417Z6R6"/>
<evidence type="ECO:0000256" key="1">
    <source>
        <dbReference type="ARBA" id="ARBA00022679"/>
    </source>
</evidence>
<dbReference type="SUPFAM" id="SSF53062">
    <property type="entry name" value="PTS system fructose IIA component-like"/>
    <property type="match status" value="1"/>
</dbReference>
<dbReference type="PROSITE" id="PS51096">
    <property type="entry name" value="PTS_EIIA_TYPE_4"/>
    <property type="match status" value="1"/>
</dbReference>
<dbReference type="Proteomes" id="UP000284822">
    <property type="component" value="Unassembled WGS sequence"/>
</dbReference>
<dbReference type="GO" id="GO:0009401">
    <property type="term" value="P:phosphoenolpyruvate-dependent sugar phosphotransferase system"/>
    <property type="evidence" value="ECO:0007669"/>
    <property type="project" value="InterPro"/>
</dbReference>
<sequence>MAKSFDIIIATHENLCEGLINACQLISGIKLKNVYALSFKKNMETSNFESELDKIITTKCKENDLLILQSNK</sequence>
<dbReference type="InterPro" id="IPR004701">
    <property type="entry name" value="PTS_EIIA_man-typ"/>
</dbReference>
<dbReference type="GO" id="GO:0016020">
    <property type="term" value="C:membrane"/>
    <property type="evidence" value="ECO:0007669"/>
    <property type="project" value="InterPro"/>
</dbReference>
<reference evidence="3 4" key="1">
    <citation type="submission" date="2018-07" db="EMBL/GenBank/DDBJ databases">
        <title>Genome sequences of six Lactobacillus spp. isolated from bumble bee guts.</title>
        <authorList>
            <person name="Motta E.V.S."/>
            <person name="Moran N.A."/>
        </authorList>
    </citation>
    <scope>NUCLEOTIDE SEQUENCE [LARGE SCALE GENOMIC DNA]</scope>
    <source>
        <strain evidence="3 4">LV-8.1</strain>
    </source>
</reference>
<name>A0A417Z6R6_9LACO</name>